<reference evidence="2" key="2">
    <citation type="submission" date="2020-11" db="EMBL/GenBank/DDBJ databases">
        <authorList>
            <person name="McCartney M.A."/>
            <person name="Auch B."/>
            <person name="Kono T."/>
            <person name="Mallez S."/>
            <person name="Becker A."/>
            <person name="Gohl D.M."/>
            <person name="Silverstein K.A.T."/>
            <person name="Koren S."/>
            <person name="Bechman K.B."/>
            <person name="Herman A."/>
            <person name="Abrahante J.E."/>
            <person name="Garbe J."/>
        </authorList>
    </citation>
    <scope>NUCLEOTIDE SEQUENCE</scope>
    <source>
        <strain evidence="2">Duluth1</strain>
        <tissue evidence="2">Whole animal</tissue>
    </source>
</reference>
<proteinExistence type="predicted"/>
<dbReference type="EMBL" id="JAIWYP010000003">
    <property type="protein sequence ID" value="KAH3855180.1"/>
    <property type="molecule type" value="Genomic_DNA"/>
</dbReference>
<evidence type="ECO:0000313" key="2">
    <source>
        <dbReference type="EMBL" id="KAH3855180.1"/>
    </source>
</evidence>
<sequence>MASSVDVEPTFPREGRQQNRPNAAAATAFDYLRINYMFLPFADHLHAELQQQLLQENEKYAI</sequence>
<dbReference type="AlphaFoldDB" id="A0A9D4R6M5"/>
<name>A0A9D4R6M5_DREPO</name>
<keyword evidence="3" id="KW-1185">Reference proteome</keyword>
<comment type="caution">
    <text evidence="2">The sequence shown here is derived from an EMBL/GenBank/DDBJ whole genome shotgun (WGS) entry which is preliminary data.</text>
</comment>
<evidence type="ECO:0000313" key="3">
    <source>
        <dbReference type="Proteomes" id="UP000828390"/>
    </source>
</evidence>
<feature type="region of interest" description="Disordered" evidence="1">
    <location>
        <begin position="1"/>
        <end position="22"/>
    </location>
</feature>
<dbReference type="Proteomes" id="UP000828390">
    <property type="component" value="Unassembled WGS sequence"/>
</dbReference>
<reference evidence="2" key="1">
    <citation type="journal article" date="2019" name="bioRxiv">
        <title>The Genome of the Zebra Mussel, Dreissena polymorpha: A Resource for Invasive Species Research.</title>
        <authorList>
            <person name="McCartney M.A."/>
            <person name="Auch B."/>
            <person name="Kono T."/>
            <person name="Mallez S."/>
            <person name="Zhang Y."/>
            <person name="Obille A."/>
            <person name="Becker A."/>
            <person name="Abrahante J.E."/>
            <person name="Garbe J."/>
            <person name="Badalamenti J.P."/>
            <person name="Herman A."/>
            <person name="Mangelson H."/>
            <person name="Liachko I."/>
            <person name="Sullivan S."/>
            <person name="Sone E.D."/>
            <person name="Koren S."/>
            <person name="Silverstein K.A.T."/>
            <person name="Beckman K.B."/>
            <person name="Gohl D.M."/>
        </authorList>
    </citation>
    <scope>NUCLEOTIDE SEQUENCE</scope>
    <source>
        <strain evidence="2">Duluth1</strain>
        <tissue evidence="2">Whole animal</tissue>
    </source>
</reference>
<evidence type="ECO:0000256" key="1">
    <source>
        <dbReference type="SAM" id="MobiDB-lite"/>
    </source>
</evidence>
<protein>
    <submittedName>
        <fullName evidence="2">Uncharacterized protein</fullName>
    </submittedName>
</protein>
<gene>
    <name evidence="2" type="ORF">DPMN_097743</name>
</gene>
<accession>A0A9D4R6M5</accession>
<organism evidence="2 3">
    <name type="scientific">Dreissena polymorpha</name>
    <name type="common">Zebra mussel</name>
    <name type="synonym">Mytilus polymorpha</name>
    <dbReference type="NCBI Taxonomy" id="45954"/>
    <lineage>
        <taxon>Eukaryota</taxon>
        <taxon>Metazoa</taxon>
        <taxon>Spiralia</taxon>
        <taxon>Lophotrochozoa</taxon>
        <taxon>Mollusca</taxon>
        <taxon>Bivalvia</taxon>
        <taxon>Autobranchia</taxon>
        <taxon>Heteroconchia</taxon>
        <taxon>Euheterodonta</taxon>
        <taxon>Imparidentia</taxon>
        <taxon>Neoheterodontei</taxon>
        <taxon>Myida</taxon>
        <taxon>Dreissenoidea</taxon>
        <taxon>Dreissenidae</taxon>
        <taxon>Dreissena</taxon>
    </lineage>
</organism>